<dbReference type="Proteomes" id="UP000006727">
    <property type="component" value="Chromosome 7"/>
</dbReference>
<name>A0A2K1KCL0_PHYPA</name>
<protein>
    <submittedName>
        <fullName evidence="1 2">Uncharacterized protein</fullName>
    </submittedName>
</protein>
<gene>
    <name evidence="1" type="ORF">PHYPA_010704</name>
</gene>
<dbReference type="EnsemblPlants" id="Pp3c7_22518V3.1">
    <property type="protein sequence ID" value="PAC:32924423.CDS.1"/>
    <property type="gene ID" value="Pp3c7_22518"/>
</dbReference>
<reference evidence="1 3" key="1">
    <citation type="journal article" date="2008" name="Science">
        <title>The Physcomitrella genome reveals evolutionary insights into the conquest of land by plants.</title>
        <authorList>
            <person name="Rensing S."/>
            <person name="Lang D."/>
            <person name="Zimmer A."/>
            <person name="Terry A."/>
            <person name="Salamov A."/>
            <person name="Shapiro H."/>
            <person name="Nishiyama T."/>
            <person name="Perroud P.-F."/>
            <person name="Lindquist E."/>
            <person name="Kamisugi Y."/>
            <person name="Tanahashi T."/>
            <person name="Sakakibara K."/>
            <person name="Fujita T."/>
            <person name="Oishi K."/>
            <person name="Shin-I T."/>
            <person name="Kuroki Y."/>
            <person name="Toyoda A."/>
            <person name="Suzuki Y."/>
            <person name="Hashimoto A."/>
            <person name="Yamaguchi K."/>
            <person name="Sugano A."/>
            <person name="Kohara Y."/>
            <person name="Fujiyama A."/>
            <person name="Anterola A."/>
            <person name="Aoki S."/>
            <person name="Ashton N."/>
            <person name="Barbazuk W.B."/>
            <person name="Barker E."/>
            <person name="Bennetzen J."/>
            <person name="Bezanilla M."/>
            <person name="Blankenship R."/>
            <person name="Cho S.H."/>
            <person name="Dutcher S."/>
            <person name="Estelle M."/>
            <person name="Fawcett J.A."/>
            <person name="Gundlach H."/>
            <person name="Hanada K."/>
            <person name="Heyl A."/>
            <person name="Hicks K.A."/>
            <person name="Hugh J."/>
            <person name="Lohr M."/>
            <person name="Mayer K."/>
            <person name="Melkozernov A."/>
            <person name="Murata T."/>
            <person name="Nelson D."/>
            <person name="Pils B."/>
            <person name="Prigge M."/>
            <person name="Reiss B."/>
            <person name="Renner T."/>
            <person name="Rombauts S."/>
            <person name="Rushton P."/>
            <person name="Sanderfoot A."/>
            <person name="Schween G."/>
            <person name="Shiu S.-H."/>
            <person name="Stueber K."/>
            <person name="Theodoulou F.L."/>
            <person name="Tu H."/>
            <person name="Van de Peer Y."/>
            <person name="Verrier P.J."/>
            <person name="Waters E."/>
            <person name="Wood A."/>
            <person name="Yang L."/>
            <person name="Cove D."/>
            <person name="Cuming A."/>
            <person name="Hasebe M."/>
            <person name="Lucas S."/>
            <person name="Mishler D.B."/>
            <person name="Reski R."/>
            <person name="Grigoriev I."/>
            <person name="Quatrano R.S."/>
            <person name="Boore J.L."/>
        </authorList>
    </citation>
    <scope>NUCLEOTIDE SEQUENCE [LARGE SCALE GENOMIC DNA]</scope>
    <source>
        <strain evidence="2 3">cv. Gransden 2004</strain>
    </source>
</reference>
<dbReference type="Gramene" id="Pp3c7_22518V3.1">
    <property type="protein sequence ID" value="PAC:32924423.CDS.1"/>
    <property type="gene ID" value="Pp3c7_22518"/>
</dbReference>
<accession>A0A2K1KCL0</accession>
<organism evidence="1">
    <name type="scientific">Physcomitrium patens</name>
    <name type="common">Spreading-leaved earth moss</name>
    <name type="synonym">Physcomitrella patens</name>
    <dbReference type="NCBI Taxonomy" id="3218"/>
    <lineage>
        <taxon>Eukaryota</taxon>
        <taxon>Viridiplantae</taxon>
        <taxon>Streptophyta</taxon>
        <taxon>Embryophyta</taxon>
        <taxon>Bryophyta</taxon>
        <taxon>Bryophytina</taxon>
        <taxon>Bryopsida</taxon>
        <taxon>Funariidae</taxon>
        <taxon>Funariales</taxon>
        <taxon>Funariaceae</taxon>
        <taxon>Physcomitrium</taxon>
    </lineage>
</organism>
<evidence type="ECO:0000313" key="1">
    <source>
        <dbReference type="EMBL" id="PNR51517.1"/>
    </source>
</evidence>
<sequence length="104" mass="11743">MLTKRNFVNFITNDGHRSCVRKKFCKQATSSMALRAGRKPRSSRDAISVPSCLQQFMNDIAPHAMAVTRSPGESLSRPNHVFAEPDPHVCKEFPCKICNRPREV</sequence>
<evidence type="ECO:0000313" key="2">
    <source>
        <dbReference type="EnsemblPlants" id="PAC:32924423.CDS.1"/>
    </source>
</evidence>
<keyword evidence="3" id="KW-1185">Reference proteome</keyword>
<reference evidence="1 3" key="2">
    <citation type="journal article" date="2018" name="Plant J.">
        <title>The Physcomitrella patens chromosome-scale assembly reveals moss genome structure and evolution.</title>
        <authorList>
            <person name="Lang D."/>
            <person name="Ullrich K.K."/>
            <person name="Murat F."/>
            <person name="Fuchs J."/>
            <person name="Jenkins J."/>
            <person name="Haas F.B."/>
            <person name="Piednoel M."/>
            <person name="Gundlach H."/>
            <person name="Van Bel M."/>
            <person name="Meyberg R."/>
            <person name="Vives C."/>
            <person name="Morata J."/>
            <person name="Symeonidi A."/>
            <person name="Hiss M."/>
            <person name="Muchero W."/>
            <person name="Kamisugi Y."/>
            <person name="Saleh O."/>
            <person name="Blanc G."/>
            <person name="Decker E.L."/>
            <person name="van Gessel N."/>
            <person name="Grimwood J."/>
            <person name="Hayes R.D."/>
            <person name="Graham S.W."/>
            <person name="Gunter L.E."/>
            <person name="McDaniel S.F."/>
            <person name="Hoernstein S.N.W."/>
            <person name="Larsson A."/>
            <person name="Li F.W."/>
            <person name="Perroud P.F."/>
            <person name="Phillips J."/>
            <person name="Ranjan P."/>
            <person name="Rokshar D.S."/>
            <person name="Rothfels C.J."/>
            <person name="Schneider L."/>
            <person name="Shu S."/>
            <person name="Stevenson D.W."/>
            <person name="Thummler F."/>
            <person name="Tillich M."/>
            <person name="Villarreal Aguilar J.C."/>
            <person name="Widiez T."/>
            <person name="Wong G.K."/>
            <person name="Wymore A."/>
            <person name="Zhang Y."/>
            <person name="Zimmer A.D."/>
            <person name="Quatrano R.S."/>
            <person name="Mayer K.F.X."/>
            <person name="Goodstein D."/>
            <person name="Casacuberta J.M."/>
            <person name="Vandepoele K."/>
            <person name="Reski R."/>
            <person name="Cuming A.C."/>
            <person name="Tuskan G.A."/>
            <person name="Maumus F."/>
            <person name="Salse J."/>
            <person name="Schmutz J."/>
            <person name="Rensing S.A."/>
        </authorList>
    </citation>
    <scope>NUCLEOTIDE SEQUENCE [LARGE SCALE GENOMIC DNA]</scope>
    <source>
        <strain evidence="2 3">cv. Gransden 2004</strain>
    </source>
</reference>
<reference evidence="2" key="3">
    <citation type="submission" date="2020-12" db="UniProtKB">
        <authorList>
            <consortium name="EnsemblPlants"/>
        </authorList>
    </citation>
    <scope>IDENTIFICATION</scope>
</reference>
<dbReference type="AlphaFoldDB" id="A0A2K1KCL0"/>
<dbReference type="InParanoid" id="A0A2K1KCL0"/>
<dbReference type="EMBL" id="ABEU02000007">
    <property type="protein sequence ID" value="PNR51517.1"/>
    <property type="molecule type" value="Genomic_DNA"/>
</dbReference>
<proteinExistence type="predicted"/>
<evidence type="ECO:0000313" key="3">
    <source>
        <dbReference type="Proteomes" id="UP000006727"/>
    </source>
</evidence>